<sequence>MFKHPWLRASLFFAALAGLFAYGWHNPQVVQRALAFGWGNVGVLALSYVAAQGLNAWILKAGLEPPYRGIGWSDAAGINMTSSLAGYLTPFRLGGMGSRLVILRLKYAVAPGYAVGQFLLVTLLTIGLSAVLFVAAVLIHGGDVLVRYRAPVWLMAAVAVGVALTCAALLHARSYAFLRSWLPPALVGVHEAMARPWRCQAKILLLLIAFFVLQVLQTQWLLHAVGLRGDWVFSILVCALANLMLVLSVTPANLGVKEALLGSLAFVFSVDEQAFIGALLVDRFVQLGVLALGTAAYAWSAGRDPGDT</sequence>
<gene>
    <name evidence="8" type="ORF">ABU614_11720</name>
    <name evidence="7" type="ORF">V2J18_05150</name>
</gene>
<evidence type="ECO:0000256" key="4">
    <source>
        <dbReference type="ARBA" id="ARBA00022989"/>
    </source>
</evidence>
<feature type="transmembrane region" description="Helical" evidence="6">
    <location>
        <begin position="33"/>
        <end position="51"/>
    </location>
</feature>
<evidence type="ECO:0000256" key="3">
    <source>
        <dbReference type="ARBA" id="ARBA00022692"/>
    </source>
</evidence>
<evidence type="ECO:0000256" key="2">
    <source>
        <dbReference type="ARBA" id="ARBA00022475"/>
    </source>
</evidence>
<feature type="transmembrane region" description="Helical" evidence="6">
    <location>
        <begin position="151"/>
        <end position="170"/>
    </location>
</feature>
<protein>
    <submittedName>
        <fullName evidence="8">Lysylphosphatidylglycerol synthase transmembrane domain-containing protein</fullName>
    </submittedName>
</protein>
<keyword evidence="2" id="KW-1003">Cell membrane</keyword>
<evidence type="ECO:0000313" key="9">
    <source>
        <dbReference type="Proteomes" id="UP001387215"/>
    </source>
</evidence>
<dbReference type="GO" id="GO:0005886">
    <property type="term" value="C:plasma membrane"/>
    <property type="evidence" value="ECO:0007669"/>
    <property type="project" value="UniProtKB-SubCell"/>
</dbReference>
<keyword evidence="5 6" id="KW-0472">Membrane</keyword>
<keyword evidence="3 6" id="KW-0812">Transmembrane</keyword>
<reference evidence="7 9" key="1">
    <citation type="submission" date="2024-02" db="EMBL/GenBank/DDBJ databases">
        <title>Lysobacter Genome Sequencing and Mining.</title>
        <authorList>
            <person name="Bierman J."/>
            <person name="Walker M.C."/>
        </authorList>
    </citation>
    <scope>NUCLEOTIDE SEQUENCE [LARGE SCALE GENOMIC DNA]</scope>
    <source>
        <strain evidence="7 9">PB6250</strain>
    </source>
</reference>
<evidence type="ECO:0000313" key="7">
    <source>
        <dbReference type="EMBL" id="MEI2454064.1"/>
    </source>
</evidence>
<dbReference type="RefSeq" id="WP_336131239.1">
    <property type="nucleotide sequence ID" value="NZ_CP159925.1"/>
</dbReference>
<dbReference type="InterPro" id="IPR022791">
    <property type="entry name" value="L-PG_synthase/AglD"/>
</dbReference>
<organism evidence="8">
    <name type="scientific">Lysobacter firmicutimachus</name>
    <dbReference type="NCBI Taxonomy" id="1792846"/>
    <lineage>
        <taxon>Bacteria</taxon>
        <taxon>Pseudomonadati</taxon>
        <taxon>Pseudomonadota</taxon>
        <taxon>Gammaproteobacteria</taxon>
        <taxon>Lysobacterales</taxon>
        <taxon>Lysobacteraceae</taxon>
        <taxon>Lysobacter</taxon>
    </lineage>
</organism>
<reference evidence="8" key="2">
    <citation type="submission" date="2024-06" db="EMBL/GenBank/DDBJ databases">
        <authorList>
            <person name="Li S."/>
        </authorList>
    </citation>
    <scope>NUCLEOTIDE SEQUENCE</scope>
    <source>
        <strain evidence="8">SR10</strain>
    </source>
</reference>
<keyword evidence="9" id="KW-1185">Reference proteome</keyword>
<comment type="subcellular location">
    <subcellularLocation>
        <location evidence="1">Cell membrane</location>
        <topology evidence="1">Multi-pass membrane protein</topology>
    </subcellularLocation>
</comment>
<dbReference type="EMBL" id="CP159925">
    <property type="protein sequence ID" value="XCO73082.1"/>
    <property type="molecule type" value="Genomic_DNA"/>
</dbReference>
<keyword evidence="4 6" id="KW-1133">Transmembrane helix</keyword>
<evidence type="ECO:0000256" key="6">
    <source>
        <dbReference type="SAM" id="Phobius"/>
    </source>
</evidence>
<dbReference type="EMBL" id="JBANDL010000002">
    <property type="protein sequence ID" value="MEI2454064.1"/>
    <property type="molecule type" value="Genomic_DNA"/>
</dbReference>
<evidence type="ECO:0000256" key="1">
    <source>
        <dbReference type="ARBA" id="ARBA00004651"/>
    </source>
</evidence>
<name>A0AAU8MLB0_9GAMM</name>
<evidence type="ECO:0000256" key="5">
    <source>
        <dbReference type="ARBA" id="ARBA00023136"/>
    </source>
</evidence>
<dbReference type="Pfam" id="PF03706">
    <property type="entry name" value="LPG_synthase_TM"/>
    <property type="match status" value="1"/>
</dbReference>
<dbReference type="AlphaFoldDB" id="A0AAU8MLB0"/>
<feature type="transmembrane region" description="Helical" evidence="6">
    <location>
        <begin position="231"/>
        <end position="254"/>
    </location>
</feature>
<proteinExistence type="predicted"/>
<evidence type="ECO:0000313" key="8">
    <source>
        <dbReference type="EMBL" id="XCO73082.1"/>
    </source>
</evidence>
<feature type="transmembrane region" description="Helical" evidence="6">
    <location>
        <begin position="203"/>
        <end position="225"/>
    </location>
</feature>
<accession>A0AAU8MLB0</accession>
<dbReference type="Proteomes" id="UP001387215">
    <property type="component" value="Unassembled WGS sequence"/>
</dbReference>
<feature type="transmembrane region" description="Helical" evidence="6">
    <location>
        <begin position="113"/>
        <end position="139"/>
    </location>
</feature>